<reference evidence="2" key="1">
    <citation type="journal article" date="2014" name="Int. J. Syst. Evol. Microbiol.">
        <title>Complete genome sequence of Corynebacterium casei LMG S-19264T (=DSM 44701T), isolated from a smear-ripened cheese.</title>
        <authorList>
            <consortium name="US DOE Joint Genome Institute (JGI-PGF)"/>
            <person name="Walter F."/>
            <person name="Albersmeier A."/>
            <person name="Kalinowski J."/>
            <person name="Ruckert C."/>
        </authorList>
    </citation>
    <scope>NUCLEOTIDE SEQUENCE</scope>
    <source>
        <strain evidence="2">JCM 4815</strain>
    </source>
</reference>
<dbReference type="AlphaFoldDB" id="A0A918QC54"/>
<keyword evidence="3" id="KW-1185">Reference proteome</keyword>
<evidence type="ECO:0000313" key="2">
    <source>
        <dbReference type="EMBL" id="GGZ40682.1"/>
    </source>
</evidence>
<proteinExistence type="predicted"/>
<reference evidence="2" key="2">
    <citation type="submission" date="2020-09" db="EMBL/GenBank/DDBJ databases">
        <authorList>
            <person name="Sun Q."/>
            <person name="Ohkuma M."/>
        </authorList>
    </citation>
    <scope>NUCLEOTIDE SEQUENCE</scope>
    <source>
        <strain evidence="2">JCM 4815</strain>
    </source>
</reference>
<evidence type="ECO:0000256" key="1">
    <source>
        <dbReference type="SAM" id="MobiDB-lite"/>
    </source>
</evidence>
<name>A0A918QC54_9ACTN</name>
<dbReference type="Proteomes" id="UP000622166">
    <property type="component" value="Unassembled WGS sequence"/>
</dbReference>
<organism evidence="2 3">
    <name type="scientific">Streptomyces poonensis</name>
    <dbReference type="NCBI Taxonomy" id="68255"/>
    <lineage>
        <taxon>Bacteria</taxon>
        <taxon>Bacillati</taxon>
        <taxon>Actinomycetota</taxon>
        <taxon>Actinomycetes</taxon>
        <taxon>Kitasatosporales</taxon>
        <taxon>Streptomycetaceae</taxon>
        <taxon>Streptomyces</taxon>
    </lineage>
</organism>
<protein>
    <submittedName>
        <fullName evidence="2">Uncharacterized protein</fullName>
    </submittedName>
</protein>
<gene>
    <name evidence="2" type="ORF">GCM10010365_71800</name>
</gene>
<evidence type="ECO:0000313" key="3">
    <source>
        <dbReference type="Proteomes" id="UP000622166"/>
    </source>
</evidence>
<accession>A0A918QC54</accession>
<comment type="caution">
    <text evidence="2">The sequence shown here is derived from an EMBL/GenBank/DDBJ whole genome shotgun (WGS) entry which is preliminary data.</text>
</comment>
<feature type="region of interest" description="Disordered" evidence="1">
    <location>
        <begin position="1"/>
        <end position="22"/>
    </location>
</feature>
<dbReference type="EMBL" id="BMVW01000024">
    <property type="protein sequence ID" value="GGZ40682.1"/>
    <property type="molecule type" value="Genomic_DNA"/>
</dbReference>
<sequence length="153" mass="16590">MAPLVDGQLGEREAGALHQDMPLVEADQNAVRRESRLREDAKDQRLERLQALEGRLCLGRDLNDPTGLQMFIHDHEIRTVGPARRCDRQIAVPVGGRRTPVRGSAGSAMAGGRCRVGPGGVVLAAAKLVWGLRGIEDEDQARTDKPGLIQGRS</sequence>